<proteinExistence type="predicted"/>
<keyword evidence="1" id="KW-0732">Signal</keyword>
<dbReference type="Proteomes" id="UP001597013">
    <property type="component" value="Unassembled WGS sequence"/>
</dbReference>
<keyword evidence="3" id="KW-1185">Reference proteome</keyword>
<gene>
    <name evidence="2" type="ORF">ACFQ1Q_10245</name>
</gene>
<feature type="signal peptide" evidence="1">
    <location>
        <begin position="1"/>
        <end position="23"/>
    </location>
</feature>
<evidence type="ECO:0000313" key="2">
    <source>
        <dbReference type="EMBL" id="MFD1063624.1"/>
    </source>
</evidence>
<comment type="caution">
    <text evidence="2">The sequence shown here is derived from an EMBL/GenBank/DDBJ whole genome shotgun (WGS) entry which is preliminary data.</text>
</comment>
<protein>
    <submittedName>
        <fullName evidence="2">Uncharacterized protein</fullName>
    </submittedName>
</protein>
<sequence>MIFTKKLILFLLIAFFNLNNSFALSSFNYKNSDKVLCLKSDDVTTSFTEYFPEKEIEEGYKIGRYITSLSYGNGLWALVMSKGTSFTH</sequence>
<evidence type="ECO:0000256" key="1">
    <source>
        <dbReference type="SAM" id="SignalP"/>
    </source>
</evidence>
<organism evidence="2 3">
    <name type="scientific">Winogradskyella litorisediminis</name>
    <dbReference type="NCBI Taxonomy" id="1156618"/>
    <lineage>
        <taxon>Bacteria</taxon>
        <taxon>Pseudomonadati</taxon>
        <taxon>Bacteroidota</taxon>
        <taxon>Flavobacteriia</taxon>
        <taxon>Flavobacteriales</taxon>
        <taxon>Flavobacteriaceae</taxon>
        <taxon>Winogradskyella</taxon>
    </lineage>
</organism>
<dbReference type="EMBL" id="JBHTJL010000012">
    <property type="protein sequence ID" value="MFD1063624.1"/>
    <property type="molecule type" value="Genomic_DNA"/>
</dbReference>
<reference evidence="3" key="1">
    <citation type="journal article" date="2019" name="Int. J. Syst. Evol. Microbiol.">
        <title>The Global Catalogue of Microorganisms (GCM) 10K type strain sequencing project: providing services to taxonomists for standard genome sequencing and annotation.</title>
        <authorList>
            <consortium name="The Broad Institute Genomics Platform"/>
            <consortium name="The Broad Institute Genome Sequencing Center for Infectious Disease"/>
            <person name="Wu L."/>
            <person name="Ma J."/>
        </authorList>
    </citation>
    <scope>NUCLEOTIDE SEQUENCE [LARGE SCALE GENOMIC DNA]</scope>
    <source>
        <strain evidence="3">CCUG 62215</strain>
    </source>
</reference>
<feature type="chain" id="PRO_5046833133" evidence="1">
    <location>
        <begin position="24"/>
        <end position="88"/>
    </location>
</feature>
<name>A0ABW3N7F9_9FLAO</name>
<evidence type="ECO:0000313" key="3">
    <source>
        <dbReference type="Proteomes" id="UP001597013"/>
    </source>
</evidence>
<dbReference type="RefSeq" id="WP_386130841.1">
    <property type="nucleotide sequence ID" value="NZ_JBHTJL010000012.1"/>
</dbReference>
<accession>A0ABW3N7F9</accession>